<dbReference type="EMBL" id="JAUOZS010000001">
    <property type="protein sequence ID" value="MDT8901566.1"/>
    <property type="molecule type" value="Genomic_DNA"/>
</dbReference>
<proteinExistence type="predicted"/>
<sequence length="68" mass="7806">MEFNIIKRLVKRLAWLGYTAYEISAIVRDAVGDDGIDDDICVDKAALVISHLRRYERLGADYLLNYSK</sequence>
<gene>
    <name evidence="1" type="ORF">Q4T40_09960</name>
</gene>
<keyword evidence="2" id="KW-1185">Reference proteome</keyword>
<protein>
    <submittedName>
        <fullName evidence="1">Uncharacterized protein</fullName>
    </submittedName>
</protein>
<evidence type="ECO:0000313" key="2">
    <source>
        <dbReference type="Proteomes" id="UP001254848"/>
    </source>
</evidence>
<accession>A0ABU3P0E6</accession>
<evidence type="ECO:0000313" key="1">
    <source>
        <dbReference type="EMBL" id="MDT8901566.1"/>
    </source>
</evidence>
<reference evidence="1 2" key="1">
    <citation type="submission" date="2023-07" db="EMBL/GenBank/DDBJ databases">
        <title>The novel representative of Negativicutes class, Anaeroselena agilis gen. nov. sp. nov.</title>
        <authorList>
            <person name="Prokofeva M.I."/>
            <person name="Elcheninov A.G."/>
            <person name="Klyukina A."/>
            <person name="Kublanov I.V."/>
            <person name="Frolov E.N."/>
            <person name="Podosokorskaya O.A."/>
        </authorList>
    </citation>
    <scope>NUCLEOTIDE SEQUENCE [LARGE SCALE GENOMIC DNA]</scope>
    <source>
        <strain evidence="1 2">4137-cl</strain>
    </source>
</reference>
<dbReference type="Proteomes" id="UP001254848">
    <property type="component" value="Unassembled WGS sequence"/>
</dbReference>
<dbReference type="RefSeq" id="WP_413780074.1">
    <property type="nucleotide sequence ID" value="NZ_JAUOZS010000001.1"/>
</dbReference>
<organism evidence="1 2">
    <name type="scientific">Anaeroselena agilis</name>
    <dbReference type="NCBI Taxonomy" id="3063788"/>
    <lineage>
        <taxon>Bacteria</taxon>
        <taxon>Bacillati</taxon>
        <taxon>Bacillota</taxon>
        <taxon>Negativicutes</taxon>
        <taxon>Acetonemataceae</taxon>
        <taxon>Anaeroselena</taxon>
    </lineage>
</organism>
<comment type="caution">
    <text evidence="1">The sequence shown here is derived from an EMBL/GenBank/DDBJ whole genome shotgun (WGS) entry which is preliminary data.</text>
</comment>
<name>A0ABU3P0E6_9FIRM</name>